<dbReference type="AlphaFoldDB" id="R1CR45"/>
<evidence type="ECO:0000313" key="2">
    <source>
        <dbReference type="Proteomes" id="UP000013378"/>
    </source>
</evidence>
<dbReference type="EMBL" id="ARZA01000077">
    <property type="protein sequence ID" value="EOD01146.1"/>
    <property type="molecule type" value="Genomic_DNA"/>
</dbReference>
<organism evidence="1 2">
    <name type="scientific">Caldisalinibacter kiritimatiensis</name>
    <dbReference type="NCBI Taxonomy" id="1304284"/>
    <lineage>
        <taxon>Bacteria</taxon>
        <taxon>Bacillati</taxon>
        <taxon>Bacillota</taxon>
        <taxon>Tissierellia</taxon>
        <taxon>Tissierellales</taxon>
        <taxon>Thermohalobacteraceae</taxon>
        <taxon>Caldisalinibacter</taxon>
    </lineage>
</organism>
<dbReference type="eggNOG" id="ENOG5033GMH">
    <property type="taxonomic scope" value="Bacteria"/>
</dbReference>
<dbReference type="Proteomes" id="UP000013378">
    <property type="component" value="Unassembled WGS sequence"/>
</dbReference>
<accession>R1CR45</accession>
<proteinExistence type="predicted"/>
<gene>
    <name evidence="1" type="ORF">L21TH_0786</name>
</gene>
<dbReference type="OrthoDB" id="2974745at2"/>
<keyword evidence="2" id="KW-1185">Reference proteome</keyword>
<evidence type="ECO:0000313" key="1">
    <source>
        <dbReference type="EMBL" id="EOD01146.1"/>
    </source>
</evidence>
<protein>
    <submittedName>
        <fullName evidence="1">Uncharacterized protein</fullName>
    </submittedName>
</protein>
<name>R1CR45_9FIRM</name>
<reference evidence="1 2" key="1">
    <citation type="journal article" date="2015" name="Geomicrobiol. J.">
        <title>Caldisalinibacter kiritimatiensis gen. nov., sp. nov., a moderately thermohalophilic thiosulfate-reducing bacterium from a hypersaline microbial mat.</title>
        <authorList>
            <person name="Ben Hania W."/>
            <person name="Joseph M."/>
            <person name="Fiebig A."/>
            <person name="Bunk B."/>
            <person name="Klenk H.-P."/>
            <person name="Fardeau M.-L."/>
            <person name="Spring S."/>
        </authorList>
    </citation>
    <scope>NUCLEOTIDE SEQUENCE [LARGE SCALE GENOMIC DNA]</scope>
    <source>
        <strain evidence="1 2">L21-TH-D2</strain>
    </source>
</reference>
<comment type="caution">
    <text evidence="1">The sequence shown here is derived from an EMBL/GenBank/DDBJ whole genome shotgun (WGS) entry which is preliminary data.</text>
</comment>
<sequence>MGDICDVKFQELDYLPIDIRYFDKRARNIASIVNEDPKLLKVLSEFLLLFTNKINFKSRFKKWKEELQLIKRPHNKDNMDKLISELYDSYNVVKDYHIDKFRGLIFEYVMENHYKHMYNRFSKGCKVIINGTEIKYLCVEDENKNRNTIDIAGYSRTKSEFYELKVGPDGFKDNVIKYLNILNKVACENRISEKTIVGCMTLETKNKLKIKLRMIEEDSSKLELLGRNELMNILKHSPLI</sequence>
<dbReference type="RefSeq" id="WP_006309559.1">
    <property type="nucleotide sequence ID" value="NZ_ARZA01000077.1"/>
</dbReference>
<dbReference type="STRING" id="1304284.L21TH_0786"/>